<dbReference type="Proteomes" id="UP000049979">
    <property type="component" value="Unassembled WGS sequence"/>
</dbReference>
<proteinExistence type="inferred from homology"/>
<accession>A0A0M6WBV1</accession>
<dbReference type="Gene3D" id="2.60.40.790">
    <property type="match status" value="1"/>
</dbReference>
<evidence type="ECO:0000256" key="1">
    <source>
        <dbReference type="PROSITE-ProRule" id="PRU00285"/>
    </source>
</evidence>
<evidence type="ECO:0000313" key="4">
    <source>
        <dbReference type="EMBL" id="CRL32063.1"/>
    </source>
</evidence>
<evidence type="ECO:0000313" key="7">
    <source>
        <dbReference type="Proteomes" id="UP000049979"/>
    </source>
</evidence>
<dbReference type="EMBL" id="WNAL01000050">
    <property type="protein sequence ID" value="MTR83077.1"/>
    <property type="molecule type" value="Genomic_DNA"/>
</dbReference>
<evidence type="ECO:0000313" key="5">
    <source>
        <dbReference type="EMBL" id="CUM97323.1"/>
    </source>
</evidence>
<dbReference type="EMBL" id="CVRR01000003">
    <property type="protein sequence ID" value="CRL32063.1"/>
    <property type="molecule type" value="Genomic_DNA"/>
</dbReference>
<evidence type="ECO:0000313" key="8">
    <source>
        <dbReference type="Proteomes" id="UP000095495"/>
    </source>
</evidence>
<keyword evidence="4" id="KW-0346">Stress response</keyword>
<dbReference type="InterPro" id="IPR002068">
    <property type="entry name" value="A-crystallin/Hsp20_dom"/>
</dbReference>
<dbReference type="STRING" id="301302.ERS852420_01883"/>
<reference evidence="6 9" key="3">
    <citation type="journal article" date="2019" name="Nat. Med.">
        <title>A library of human gut bacterial isolates paired with longitudinal multiomics data enables mechanistic microbiome research.</title>
        <authorList>
            <person name="Poyet M."/>
            <person name="Groussin M."/>
            <person name="Gibbons S.M."/>
            <person name="Avila-Pacheco J."/>
            <person name="Jiang X."/>
            <person name="Kearney S.M."/>
            <person name="Perrotta A.R."/>
            <person name="Berdy B."/>
            <person name="Zhao S."/>
            <person name="Lieberman T.D."/>
            <person name="Swanson P.K."/>
            <person name="Smith M."/>
            <person name="Roesemann S."/>
            <person name="Alexander J.E."/>
            <person name="Rich S.A."/>
            <person name="Livny J."/>
            <person name="Vlamakis H."/>
            <person name="Clish C."/>
            <person name="Bullock K."/>
            <person name="Deik A."/>
            <person name="Scott J."/>
            <person name="Pierce K.A."/>
            <person name="Xavier R.J."/>
            <person name="Alm E.J."/>
        </authorList>
    </citation>
    <scope>NUCLEOTIDE SEQUENCE [LARGE SCALE GENOMIC DNA]</scope>
    <source>
        <strain evidence="6 9">BIOML-A1</strain>
    </source>
</reference>
<evidence type="ECO:0000259" key="3">
    <source>
        <dbReference type="PROSITE" id="PS01031"/>
    </source>
</evidence>
<dbReference type="InterPro" id="IPR008978">
    <property type="entry name" value="HSP20-like_chaperone"/>
</dbReference>
<name>A0A0M6WBV1_9FIRM</name>
<dbReference type="EMBL" id="CYXV01000007">
    <property type="protein sequence ID" value="CUM97323.1"/>
    <property type="molecule type" value="Genomic_DNA"/>
</dbReference>
<reference evidence="4" key="1">
    <citation type="submission" date="2015-05" db="EMBL/GenBank/DDBJ databases">
        <authorList>
            <person name="Wang D.B."/>
            <person name="Wang M."/>
        </authorList>
    </citation>
    <scope>NUCLEOTIDE SEQUENCE [LARGE SCALE GENOMIC DNA]</scope>
    <source>
        <strain evidence="4">M72</strain>
    </source>
</reference>
<feature type="domain" description="SHSP" evidence="3">
    <location>
        <begin position="20"/>
        <end position="136"/>
    </location>
</feature>
<gene>
    <name evidence="5" type="ORF">ERS852420_01883</name>
    <name evidence="6" type="ORF">GMD30_15645</name>
    <name evidence="4" type="ORF">M72_19391</name>
</gene>
<dbReference type="OrthoDB" id="9811615at2"/>
<evidence type="ECO:0000313" key="6">
    <source>
        <dbReference type="EMBL" id="MTR83077.1"/>
    </source>
</evidence>
<dbReference type="Proteomes" id="UP000446657">
    <property type="component" value="Unassembled WGS sequence"/>
</dbReference>
<organism evidence="4 7">
    <name type="scientific">Roseburia faecis</name>
    <dbReference type="NCBI Taxonomy" id="301302"/>
    <lineage>
        <taxon>Bacteria</taxon>
        <taxon>Bacillati</taxon>
        <taxon>Bacillota</taxon>
        <taxon>Clostridia</taxon>
        <taxon>Lachnospirales</taxon>
        <taxon>Lachnospiraceae</taxon>
        <taxon>Roseburia</taxon>
    </lineage>
</organism>
<dbReference type="InterPro" id="IPR031107">
    <property type="entry name" value="Small_HSP"/>
</dbReference>
<reference evidence="7" key="2">
    <citation type="submission" date="2015-05" db="EMBL/GenBank/DDBJ databases">
        <authorList>
            <consortium name="Pathogen Informatics"/>
        </authorList>
    </citation>
    <scope>NUCLEOTIDE SEQUENCE [LARGE SCALE GENOMIC DNA]</scope>
    <source>
        <strain evidence="5 8">2789STDY5608863</strain>
        <strain evidence="7">M72</strain>
    </source>
</reference>
<dbReference type="AlphaFoldDB" id="A0A0M6WBV1"/>
<dbReference type="CDD" id="cd06471">
    <property type="entry name" value="ACD_LpsHSP_like"/>
    <property type="match status" value="1"/>
</dbReference>
<evidence type="ECO:0000256" key="2">
    <source>
        <dbReference type="RuleBase" id="RU003616"/>
    </source>
</evidence>
<comment type="similarity">
    <text evidence="1 2">Belongs to the small heat shock protein (HSP20) family.</text>
</comment>
<dbReference type="PANTHER" id="PTHR11527">
    <property type="entry name" value="HEAT-SHOCK PROTEIN 20 FAMILY MEMBER"/>
    <property type="match status" value="1"/>
</dbReference>
<dbReference type="Pfam" id="PF00011">
    <property type="entry name" value="HSP20"/>
    <property type="match status" value="1"/>
</dbReference>
<keyword evidence="7" id="KW-1185">Reference proteome</keyword>
<dbReference type="SUPFAM" id="SSF49764">
    <property type="entry name" value="HSP20-like chaperones"/>
    <property type="match status" value="1"/>
</dbReference>
<protein>
    <submittedName>
        <fullName evidence="4">Heat shock protein Hsp20</fullName>
    </submittedName>
    <submittedName>
        <fullName evidence="6">Hsp20 family protein</fullName>
    </submittedName>
    <submittedName>
        <fullName evidence="5">Probable Hsp20 family chaperone</fullName>
    </submittedName>
</protein>
<dbReference type="RefSeq" id="WP_022045741.1">
    <property type="nucleotide sequence ID" value="NZ_CP173697.1"/>
</dbReference>
<evidence type="ECO:0000313" key="9">
    <source>
        <dbReference type="Proteomes" id="UP000446657"/>
    </source>
</evidence>
<dbReference type="GeneID" id="99747323"/>
<sequence>MLMPSIFGNDFMNDFFGGFPYKSNGTMQTDVSETDKGYKVTMNLPGYQKEDIKGEVKDGYLTVTATTSKNNDEKDKDGKYIRKERYSGSCSRSFYVGDAVTQDDVKAKFENGVLTLEVPKKEEAPKVEEKKYISIEG</sequence>
<dbReference type="Proteomes" id="UP000095495">
    <property type="component" value="Unassembled WGS sequence"/>
</dbReference>
<dbReference type="PROSITE" id="PS01031">
    <property type="entry name" value="SHSP"/>
    <property type="match status" value="1"/>
</dbReference>